<keyword evidence="2" id="KW-1185">Reference proteome</keyword>
<comment type="caution">
    <text evidence="1">The sequence shown here is derived from an EMBL/GenBank/DDBJ whole genome shotgun (WGS) entry which is preliminary data.</text>
</comment>
<dbReference type="RefSeq" id="WP_154122248.1">
    <property type="nucleotide sequence ID" value="NZ_WJXB01000016.1"/>
</dbReference>
<dbReference type="Proteomes" id="UP000463051">
    <property type="component" value="Unassembled WGS sequence"/>
</dbReference>
<accession>A0A7X2HAX5</accession>
<name>A0A7X2HAX5_9BACL</name>
<evidence type="ECO:0000313" key="2">
    <source>
        <dbReference type="Proteomes" id="UP000463051"/>
    </source>
</evidence>
<dbReference type="EMBL" id="WJXB01000016">
    <property type="protein sequence ID" value="MRN56742.1"/>
    <property type="molecule type" value="Genomic_DNA"/>
</dbReference>
<evidence type="ECO:0000313" key="1">
    <source>
        <dbReference type="EMBL" id="MRN56742.1"/>
    </source>
</evidence>
<organism evidence="1 2">
    <name type="scientific">Paenibacillus monticola</name>
    <dbReference type="NCBI Taxonomy" id="2666075"/>
    <lineage>
        <taxon>Bacteria</taxon>
        <taxon>Bacillati</taxon>
        <taxon>Bacillota</taxon>
        <taxon>Bacilli</taxon>
        <taxon>Bacillales</taxon>
        <taxon>Paenibacillaceae</taxon>
        <taxon>Paenibacillus</taxon>
    </lineage>
</organism>
<gene>
    <name evidence="1" type="ORF">GJB61_27725</name>
</gene>
<dbReference type="AlphaFoldDB" id="A0A7X2HAX5"/>
<sequence length="70" mass="8168">MTEQGYKRKDQGTSCINNKVHLMIDDLLMTQNVGENQGKWVSAIKEAISMDEKEKLIQLRSMFPYSFENR</sequence>
<reference evidence="1 2" key="1">
    <citation type="submission" date="2019-11" db="EMBL/GenBank/DDBJ databases">
        <title>Paenibacillus monticola sp. nov., a novel PGPR strain isolated from mountain sample in China.</title>
        <authorList>
            <person name="Zhao Q."/>
            <person name="Li H.-P."/>
            <person name="Zhang J.-L."/>
        </authorList>
    </citation>
    <scope>NUCLEOTIDE SEQUENCE [LARGE SCALE GENOMIC DNA]</scope>
    <source>
        <strain evidence="1 2">LC-T2</strain>
    </source>
</reference>
<protein>
    <submittedName>
        <fullName evidence="1">Uncharacterized protein</fullName>
    </submittedName>
</protein>
<proteinExistence type="predicted"/>